<comment type="caution">
    <text evidence="2">The sequence shown here is derived from an EMBL/GenBank/DDBJ whole genome shotgun (WGS) entry which is preliminary data.</text>
</comment>
<gene>
    <name evidence="2" type="ORF">LCGC14_0317030</name>
</gene>
<proteinExistence type="predicted"/>
<dbReference type="EMBL" id="LAZR01000212">
    <property type="protein sequence ID" value="KKN81627.1"/>
    <property type="molecule type" value="Genomic_DNA"/>
</dbReference>
<dbReference type="AlphaFoldDB" id="A0A0F9U2T5"/>
<reference evidence="2" key="1">
    <citation type="journal article" date="2015" name="Nature">
        <title>Complex archaea that bridge the gap between prokaryotes and eukaryotes.</title>
        <authorList>
            <person name="Spang A."/>
            <person name="Saw J.H."/>
            <person name="Jorgensen S.L."/>
            <person name="Zaremba-Niedzwiedzka K."/>
            <person name="Martijn J."/>
            <person name="Lind A.E."/>
            <person name="van Eijk R."/>
            <person name="Schleper C."/>
            <person name="Guy L."/>
            <person name="Ettema T.J."/>
        </authorList>
    </citation>
    <scope>NUCLEOTIDE SEQUENCE</scope>
</reference>
<keyword evidence="1" id="KW-0472">Membrane</keyword>
<keyword evidence="1" id="KW-1133">Transmembrane helix</keyword>
<sequence length="40" mass="4215">MAQHSALSTESGLDRALAIAILAGILAGLFLDKPSRYELT</sequence>
<protein>
    <submittedName>
        <fullName evidence="2">Uncharacterized protein</fullName>
    </submittedName>
</protein>
<name>A0A0F9U2T5_9ZZZZ</name>
<keyword evidence="1" id="KW-0812">Transmembrane</keyword>
<evidence type="ECO:0000313" key="2">
    <source>
        <dbReference type="EMBL" id="KKN81627.1"/>
    </source>
</evidence>
<organism evidence="2">
    <name type="scientific">marine sediment metagenome</name>
    <dbReference type="NCBI Taxonomy" id="412755"/>
    <lineage>
        <taxon>unclassified sequences</taxon>
        <taxon>metagenomes</taxon>
        <taxon>ecological metagenomes</taxon>
    </lineage>
</organism>
<evidence type="ECO:0000256" key="1">
    <source>
        <dbReference type="SAM" id="Phobius"/>
    </source>
</evidence>
<feature type="transmembrane region" description="Helical" evidence="1">
    <location>
        <begin position="12"/>
        <end position="31"/>
    </location>
</feature>
<accession>A0A0F9U2T5</accession>